<name>A0A7X2L4H6_9BACL</name>
<evidence type="ECO:0000313" key="3">
    <source>
        <dbReference type="Proteomes" id="UP000463051"/>
    </source>
</evidence>
<evidence type="ECO:0008006" key="4">
    <source>
        <dbReference type="Google" id="ProtNLM"/>
    </source>
</evidence>
<gene>
    <name evidence="2" type="ORF">GJB61_25495</name>
</gene>
<proteinExistence type="predicted"/>
<feature type="transmembrane region" description="Helical" evidence="1">
    <location>
        <begin position="6"/>
        <end position="25"/>
    </location>
</feature>
<keyword evidence="1" id="KW-1133">Transmembrane helix</keyword>
<evidence type="ECO:0000313" key="2">
    <source>
        <dbReference type="EMBL" id="MRN56333.1"/>
    </source>
</evidence>
<evidence type="ECO:0000256" key="1">
    <source>
        <dbReference type="SAM" id="Phobius"/>
    </source>
</evidence>
<sequence>MSKKVYVWLVLAAIILVTTGSVLYFSNHDRSLKYFVIDEGLYQGDKRYIRQTNNLAAINLGKQIGVTDEKQQVYEITGLDSDSWICSRTDGIESVFRETKTPYLIPEKFKANKLLIKDEGALGGKQVIISQKDIIERILSDMKDENLVKTPDTEQISSIKQVNLYSEDYPGIYFILYLLHDESNGYCFLLESGTQTTWKIGHELMKQIM</sequence>
<dbReference type="Proteomes" id="UP000463051">
    <property type="component" value="Unassembled WGS sequence"/>
</dbReference>
<organism evidence="2 3">
    <name type="scientific">Paenibacillus monticola</name>
    <dbReference type="NCBI Taxonomy" id="2666075"/>
    <lineage>
        <taxon>Bacteria</taxon>
        <taxon>Bacillati</taxon>
        <taxon>Bacillota</taxon>
        <taxon>Bacilli</taxon>
        <taxon>Bacillales</taxon>
        <taxon>Paenibacillaceae</taxon>
        <taxon>Paenibacillus</taxon>
    </lineage>
</organism>
<keyword evidence="3" id="KW-1185">Reference proteome</keyword>
<keyword evidence="1" id="KW-0812">Transmembrane</keyword>
<dbReference type="AlphaFoldDB" id="A0A7X2L4H6"/>
<reference evidence="2 3" key="1">
    <citation type="submission" date="2019-11" db="EMBL/GenBank/DDBJ databases">
        <title>Paenibacillus monticola sp. nov., a novel PGPR strain isolated from mountain sample in China.</title>
        <authorList>
            <person name="Zhao Q."/>
            <person name="Li H.-P."/>
            <person name="Zhang J.-L."/>
        </authorList>
    </citation>
    <scope>NUCLEOTIDE SEQUENCE [LARGE SCALE GENOMIC DNA]</scope>
    <source>
        <strain evidence="2 3">LC-T2</strain>
    </source>
</reference>
<accession>A0A7X2L4H6</accession>
<protein>
    <recommendedName>
        <fullName evidence="4">DUF4340 domain-containing protein</fullName>
    </recommendedName>
</protein>
<dbReference type="EMBL" id="WJXB01000013">
    <property type="protein sequence ID" value="MRN56333.1"/>
    <property type="molecule type" value="Genomic_DNA"/>
</dbReference>
<keyword evidence="1" id="KW-0472">Membrane</keyword>
<dbReference type="RefSeq" id="WP_154121820.1">
    <property type="nucleotide sequence ID" value="NZ_WJXB01000013.1"/>
</dbReference>
<comment type="caution">
    <text evidence="2">The sequence shown here is derived from an EMBL/GenBank/DDBJ whole genome shotgun (WGS) entry which is preliminary data.</text>
</comment>